<comment type="caution">
    <text evidence="8">The sequence shown here is derived from an EMBL/GenBank/DDBJ whole genome shotgun (WGS) entry which is preliminary data.</text>
</comment>
<dbReference type="SUPFAM" id="SSF52743">
    <property type="entry name" value="Subtilisin-like"/>
    <property type="match status" value="1"/>
</dbReference>
<keyword evidence="9" id="KW-1185">Reference proteome</keyword>
<feature type="active site" description="Charge relay system" evidence="5">
    <location>
        <position position="75"/>
    </location>
</feature>
<dbReference type="PROSITE" id="PS00138">
    <property type="entry name" value="SUBTILASE_SER"/>
    <property type="match status" value="1"/>
</dbReference>
<dbReference type="CDD" id="cd07487">
    <property type="entry name" value="Peptidases_S8_1"/>
    <property type="match status" value="1"/>
</dbReference>
<dbReference type="PANTHER" id="PTHR43806">
    <property type="entry name" value="PEPTIDASE S8"/>
    <property type="match status" value="1"/>
</dbReference>
<dbReference type="InterPro" id="IPR023827">
    <property type="entry name" value="Peptidase_S8_Asp-AS"/>
</dbReference>
<dbReference type="PROSITE" id="PS51892">
    <property type="entry name" value="SUBTILASE"/>
    <property type="match status" value="1"/>
</dbReference>
<evidence type="ECO:0000259" key="7">
    <source>
        <dbReference type="Pfam" id="PF00082"/>
    </source>
</evidence>
<sequence length="330" mass="35212">MNTLNKKDFPMKWVKQTIHYWCDDTRSKHCLGNGICAAILDTGISAHPDFSGRILDFRDFTSSTPSVSLHDDSGHGTHVAGILAGSGQVSSGLYAGIAPDTDLLICKVLDHEGNGNIQTVLKGIDWILKIKDSYPLHLVNISVGGRPTLPSGQKKLLLDAVEHLWDLGLTVVVSSGNYGPRPGTVAVPGTSPKVITVGVPDTLPLFRTGHSSSNYSGRGPTDHCIKKPDVFAPGTGIISCNSRYISSMQSASVRPSLFQRPTFLSSQPYIAKTGTSMATPVVTGAIACLFSKYPDLSNVEAKLRLHNSCQPIPGTESGWGLLHVANLLNS</sequence>
<name>B5CR86_9FIRM</name>
<evidence type="ECO:0000256" key="3">
    <source>
        <dbReference type="ARBA" id="ARBA00022801"/>
    </source>
</evidence>
<dbReference type="PANTHER" id="PTHR43806:SF65">
    <property type="entry name" value="SERINE PROTEASE APRX"/>
    <property type="match status" value="1"/>
</dbReference>
<protein>
    <submittedName>
        <fullName evidence="8">Peptidase, S8/S53 family</fullName>
        <ecNumber evidence="8">3.4.21.-</ecNumber>
    </submittedName>
</protein>
<feature type="active site" description="Charge relay system" evidence="5">
    <location>
        <position position="276"/>
    </location>
</feature>
<dbReference type="eggNOG" id="COG1404">
    <property type="taxonomic scope" value="Bacteria"/>
</dbReference>
<organism evidence="8 9">
    <name type="scientific">[Ruminococcus] lactaris ATCC 29176</name>
    <dbReference type="NCBI Taxonomy" id="471875"/>
    <lineage>
        <taxon>Bacteria</taxon>
        <taxon>Bacillati</taxon>
        <taxon>Bacillota</taxon>
        <taxon>Clostridia</taxon>
        <taxon>Lachnospirales</taxon>
        <taxon>Lachnospiraceae</taxon>
        <taxon>Mediterraneibacter</taxon>
    </lineage>
</organism>
<dbReference type="GO" id="GO:0006508">
    <property type="term" value="P:proteolysis"/>
    <property type="evidence" value="ECO:0007669"/>
    <property type="project" value="UniProtKB-KW"/>
</dbReference>
<dbReference type="InterPro" id="IPR022398">
    <property type="entry name" value="Peptidase_S8_His-AS"/>
</dbReference>
<dbReference type="EMBL" id="ABOU02000046">
    <property type="protein sequence ID" value="EDY32248.1"/>
    <property type="molecule type" value="Genomic_DNA"/>
</dbReference>
<keyword evidence="3 5" id="KW-0378">Hydrolase</keyword>
<gene>
    <name evidence="8" type="ORF">RUMLAC_01986</name>
</gene>
<dbReference type="InterPro" id="IPR015500">
    <property type="entry name" value="Peptidase_S8_subtilisin-rel"/>
</dbReference>
<evidence type="ECO:0000313" key="8">
    <source>
        <dbReference type="EMBL" id="EDY32248.1"/>
    </source>
</evidence>
<dbReference type="PROSITE" id="PS00137">
    <property type="entry name" value="SUBTILASE_HIS"/>
    <property type="match status" value="1"/>
</dbReference>
<dbReference type="InterPro" id="IPR050131">
    <property type="entry name" value="Peptidase_S8_subtilisin-like"/>
</dbReference>
<feature type="active site" description="Charge relay system" evidence="5">
    <location>
        <position position="41"/>
    </location>
</feature>
<dbReference type="PRINTS" id="PR00723">
    <property type="entry name" value="SUBTILISIN"/>
</dbReference>
<evidence type="ECO:0000313" key="9">
    <source>
        <dbReference type="Proteomes" id="UP000003254"/>
    </source>
</evidence>
<evidence type="ECO:0000256" key="5">
    <source>
        <dbReference type="PROSITE-ProRule" id="PRU01240"/>
    </source>
</evidence>
<dbReference type="InterPro" id="IPR000209">
    <property type="entry name" value="Peptidase_S8/S53_dom"/>
</dbReference>
<dbReference type="Pfam" id="PF00082">
    <property type="entry name" value="Peptidase_S8"/>
    <property type="match status" value="1"/>
</dbReference>
<comment type="similarity">
    <text evidence="1 5 6">Belongs to the peptidase S8 family.</text>
</comment>
<keyword evidence="2 5" id="KW-0645">Protease</keyword>
<dbReference type="GO" id="GO:0004252">
    <property type="term" value="F:serine-type endopeptidase activity"/>
    <property type="evidence" value="ECO:0007669"/>
    <property type="project" value="UniProtKB-UniRule"/>
</dbReference>
<dbReference type="InterPro" id="IPR036852">
    <property type="entry name" value="Peptidase_S8/S53_dom_sf"/>
</dbReference>
<reference evidence="8 9" key="2">
    <citation type="submission" date="2008-08" db="EMBL/GenBank/DDBJ databases">
        <authorList>
            <person name="Fulton L."/>
            <person name="Clifton S."/>
            <person name="Fulton B."/>
            <person name="Xu J."/>
            <person name="Minx P."/>
            <person name="Pepin K.H."/>
            <person name="Johnson M."/>
            <person name="Bhonagiri V."/>
            <person name="Nash W.E."/>
            <person name="Mardis E.R."/>
            <person name="Wilson R.K."/>
        </authorList>
    </citation>
    <scope>NUCLEOTIDE SEQUENCE [LARGE SCALE GENOMIC DNA]</scope>
    <source>
        <strain evidence="8 9">ATCC 29176</strain>
    </source>
</reference>
<evidence type="ECO:0000256" key="1">
    <source>
        <dbReference type="ARBA" id="ARBA00011073"/>
    </source>
</evidence>
<accession>B5CR86</accession>
<dbReference type="InterPro" id="IPR023828">
    <property type="entry name" value="Peptidase_S8_Ser-AS"/>
</dbReference>
<keyword evidence="4 5" id="KW-0720">Serine protease</keyword>
<evidence type="ECO:0000256" key="4">
    <source>
        <dbReference type="ARBA" id="ARBA00022825"/>
    </source>
</evidence>
<proteinExistence type="inferred from homology"/>
<evidence type="ECO:0000256" key="2">
    <source>
        <dbReference type="ARBA" id="ARBA00022670"/>
    </source>
</evidence>
<dbReference type="EC" id="3.4.21.-" evidence="8"/>
<dbReference type="HOGENOM" id="CLU_011263_15_5_9"/>
<evidence type="ECO:0000256" key="6">
    <source>
        <dbReference type="RuleBase" id="RU003355"/>
    </source>
</evidence>
<feature type="domain" description="Peptidase S8/S53" evidence="7">
    <location>
        <begin position="32"/>
        <end position="315"/>
    </location>
</feature>
<dbReference type="Gene3D" id="3.40.50.200">
    <property type="entry name" value="Peptidase S8/S53 domain"/>
    <property type="match status" value="1"/>
</dbReference>
<dbReference type="PROSITE" id="PS00136">
    <property type="entry name" value="SUBTILASE_ASP"/>
    <property type="match status" value="1"/>
</dbReference>
<dbReference type="Proteomes" id="UP000003254">
    <property type="component" value="Unassembled WGS sequence"/>
</dbReference>
<reference evidence="8 9" key="1">
    <citation type="submission" date="2008-08" db="EMBL/GenBank/DDBJ databases">
        <title>Draft genome sequence of Ruminococcus lactaris ATCC 29176.</title>
        <authorList>
            <person name="Sudarsanam P."/>
            <person name="Ley R."/>
            <person name="Guruge J."/>
            <person name="Turnbaugh P.J."/>
            <person name="Mahowald M."/>
            <person name="Liep D."/>
            <person name="Gordon J."/>
        </authorList>
    </citation>
    <scope>NUCLEOTIDE SEQUENCE [LARGE SCALE GENOMIC DNA]</scope>
    <source>
        <strain evidence="8 9">ATCC 29176</strain>
    </source>
</reference>
<dbReference type="AlphaFoldDB" id="B5CR86"/>